<feature type="transmembrane region" description="Helical" evidence="10">
    <location>
        <begin position="484"/>
        <end position="504"/>
    </location>
</feature>
<dbReference type="EMBL" id="JACEFB010000001">
    <property type="protein sequence ID" value="MBA2224868.1"/>
    <property type="molecule type" value="Genomic_DNA"/>
</dbReference>
<organism evidence="11 12">
    <name type="scientific">Thermogemmata fonticola</name>
    <dbReference type="NCBI Taxonomy" id="2755323"/>
    <lineage>
        <taxon>Bacteria</taxon>
        <taxon>Pseudomonadati</taxon>
        <taxon>Planctomycetota</taxon>
        <taxon>Planctomycetia</taxon>
        <taxon>Gemmatales</taxon>
        <taxon>Gemmataceae</taxon>
        <taxon>Thermogemmata</taxon>
    </lineage>
</organism>
<evidence type="ECO:0000256" key="1">
    <source>
        <dbReference type="ARBA" id="ARBA00004651"/>
    </source>
</evidence>
<evidence type="ECO:0000256" key="7">
    <source>
        <dbReference type="ARBA" id="ARBA00023136"/>
    </source>
</evidence>
<dbReference type="InterPro" id="IPR051085">
    <property type="entry name" value="MB_O-acyltransferase"/>
</dbReference>
<feature type="transmembrane region" description="Helical" evidence="10">
    <location>
        <begin position="116"/>
        <end position="134"/>
    </location>
</feature>
<evidence type="ECO:0000256" key="3">
    <source>
        <dbReference type="ARBA" id="ARBA00022475"/>
    </source>
</evidence>
<keyword evidence="5 10" id="KW-0812">Transmembrane</keyword>
<keyword evidence="7 9" id="KW-0472">Membrane</keyword>
<dbReference type="PANTHER" id="PTHR13285">
    <property type="entry name" value="ACYLTRANSFERASE"/>
    <property type="match status" value="1"/>
</dbReference>
<dbReference type="InterPro" id="IPR024194">
    <property type="entry name" value="Ac/AlaTfrase_AlgI/DltB"/>
</dbReference>
<dbReference type="Pfam" id="PF03062">
    <property type="entry name" value="MBOAT"/>
    <property type="match status" value="1"/>
</dbReference>
<protein>
    <submittedName>
        <fullName evidence="11">MBOAT family protein</fullName>
    </submittedName>
</protein>
<dbReference type="GO" id="GO:0005886">
    <property type="term" value="C:plasma membrane"/>
    <property type="evidence" value="ECO:0007669"/>
    <property type="project" value="UniProtKB-SubCell"/>
</dbReference>
<dbReference type="PANTHER" id="PTHR13285:SF23">
    <property type="entry name" value="TEICHOIC ACID D-ALANYLTRANSFERASE"/>
    <property type="match status" value="1"/>
</dbReference>
<dbReference type="PIRSF" id="PIRSF500217">
    <property type="entry name" value="AlgI"/>
    <property type="match status" value="1"/>
</dbReference>
<name>A0A7V9AAB0_9BACT</name>
<dbReference type="Proteomes" id="UP000542342">
    <property type="component" value="Unassembled WGS sequence"/>
</dbReference>
<dbReference type="AlphaFoldDB" id="A0A7V9AAB0"/>
<keyword evidence="3 9" id="KW-1003">Cell membrane</keyword>
<feature type="transmembrane region" description="Helical" evidence="10">
    <location>
        <begin position="163"/>
        <end position="185"/>
    </location>
</feature>
<reference evidence="11 12" key="1">
    <citation type="submission" date="2020-07" db="EMBL/GenBank/DDBJ databases">
        <title>Thermogemmata thermophila gen. nov., sp. nov., a novel moderate thermophilic planctomycete from a Kamchatka hot spring.</title>
        <authorList>
            <person name="Elcheninov A.G."/>
            <person name="Podosokorskaya O.A."/>
            <person name="Kovaleva O.L."/>
            <person name="Novikov A."/>
            <person name="Bonch-Osmolovskaya E.A."/>
            <person name="Toshchakov S.V."/>
            <person name="Kublanov I.V."/>
        </authorList>
    </citation>
    <scope>NUCLEOTIDE SEQUENCE [LARGE SCALE GENOMIC DNA]</scope>
    <source>
        <strain evidence="11 12">2918</strain>
    </source>
</reference>
<dbReference type="PIRSF" id="PIRSF016636">
    <property type="entry name" value="AlgI_DltB"/>
    <property type="match status" value="1"/>
</dbReference>
<proteinExistence type="inferred from homology"/>
<comment type="subcellular location">
    <subcellularLocation>
        <location evidence="1">Cell membrane</location>
        <topology evidence="1">Multi-pass membrane protein</topology>
    </subcellularLocation>
</comment>
<keyword evidence="4 9" id="KW-0808">Transferase</keyword>
<dbReference type="GO" id="GO:0042121">
    <property type="term" value="P:alginic acid biosynthetic process"/>
    <property type="evidence" value="ECO:0007669"/>
    <property type="project" value="InterPro"/>
</dbReference>
<evidence type="ECO:0000313" key="12">
    <source>
        <dbReference type="Proteomes" id="UP000542342"/>
    </source>
</evidence>
<feature type="transmembrane region" description="Helical" evidence="10">
    <location>
        <begin position="370"/>
        <end position="390"/>
    </location>
</feature>
<evidence type="ECO:0000256" key="10">
    <source>
        <dbReference type="SAM" id="Phobius"/>
    </source>
</evidence>
<keyword evidence="6 10" id="KW-1133">Transmembrane helix</keyword>
<keyword evidence="8 9" id="KW-0012">Acyltransferase</keyword>
<dbReference type="RefSeq" id="WP_194536280.1">
    <property type="nucleotide sequence ID" value="NZ_JACEFB010000001.1"/>
</dbReference>
<dbReference type="InterPro" id="IPR004299">
    <property type="entry name" value="MBOAT_fam"/>
</dbReference>
<comment type="caution">
    <text evidence="11">The sequence shown here is derived from an EMBL/GenBank/DDBJ whole genome shotgun (WGS) entry which is preliminary data.</text>
</comment>
<accession>A0A7V9AAB0</accession>
<feature type="transmembrane region" description="Helical" evidence="10">
    <location>
        <begin position="410"/>
        <end position="428"/>
    </location>
</feature>
<evidence type="ECO:0000313" key="11">
    <source>
        <dbReference type="EMBL" id="MBA2224868.1"/>
    </source>
</evidence>
<dbReference type="InterPro" id="IPR028362">
    <property type="entry name" value="AlgI"/>
</dbReference>
<evidence type="ECO:0000256" key="5">
    <source>
        <dbReference type="ARBA" id="ARBA00022692"/>
    </source>
</evidence>
<gene>
    <name evidence="11" type="ORF">H0921_01680</name>
</gene>
<evidence type="ECO:0000256" key="9">
    <source>
        <dbReference type="PIRNR" id="PIRNR016636"/>
    </source>
</evidence>
<evidence type="ECO:0000256" key="4">
    <source>
        <dbReference type="ARBA" id="ARBA00022679"/>
    </source>
</evidence>
<comment type="similarity">
    <text evidence="2 9">Belongs to the membrane-bound acyltransferase family.</text>
</comment>
<feature type="transmembrane region" description="Helical" evidence="10">
    <location>
        <begin position="197"/>
        <end position="216"/>
    </location>
</feature>
<evidence type="ECO:0000256" key="8">
    <source>
        <dbReference type="ARBA" id="ARBA00023315"/>
    </source>
</evidence>
<feature type="transmembrane region" description="Helical" evidence="10">
    <location>
        <begin position="40"/>
        <end position="58"/>
    </location>
</feature>
<evidence type="ECO:0000256" key="6">
    <source>
        <dbReference type="ARBA" id="ARBA00022989"/>
    </source>
</evidence>
<feature type="transmembrane region" description="Helical" evidence="10">
    <location>
        <begin position="458"/>
        <end position="478"/>
    </location>
</feature>
<evidence type="ECO:0000256" key="2">
    <source>
        <dbReference type="ARBA" id="ARBA00010323"/>
    </source>
</evidence>
<keyword evidence="12" id="KW-1185">Reference proteome</keyword>
<sequence>MDAIRVLSQLANATQAVWQASLAALESYFAAISAILPEPFFHTQAFLTFFALVFVVYWSLPRRWAEMRVWVLLIASFHFYAAWSRELALLVTVTTCADYCFGRLMSITHRPPLRKVWLLLSISMNLGILCYFKYRGFFLNELYDFLTKLGYDPGYGRLDIANIIIPFGISFYTFEAISYAVDVYTRKIEAEKSLPKFLLFILFFPHLVSGPIVRAGDFLRQTRRPKRWNWVRIQVGVQLFLMGAFKKLAIADRMALFCDPVFQDPENFRTTACWLAVLAYSLRIYCDFSGYSDMAVGLGHLFGYKLTMNFNMPYLSVNISEFWRRWHISLSSWLRDYLFIPLGGSRGSRWQTYRNLMIVMTLGGLWHGAAWGYILWGIVHGVLLVIHRWFREVIEGYAGWNAILQSPAGTLVRVSLTFLTVSLCWVLFQPEWSRAWAMYQQLFTWHSGAALPLHNRSLWYTALFVLMCHLLVTSGIWSRIYERLPAALLGAGYAVCACLAMLLAPGQGSTFIYFQF</sequence>
<dbReference type="GO" id="GO:0016746">
    <property type="term" value="F:acyltransferase activity"/>
    <property type="evidence" value="ECO:0007669"/>
    <property type="project" value="UniProtKB-KW"/>
</dbReference>